<dbReference type="AlphaFoldDB" id="A0A401RRT6"/>
<keyword evidence="3" id="KW-1185">Reference proteome</keyword>
<accession>A0A401RRT6</accession>
<evidence type="ECO:0000313" key="2">
    <source>
        <dbReference type="EMBL" id="GCC20852.1"/>
    </source>
</evidence>
<reference evidence="2 3" key="1">
    <citation type="journal article" date="2018" name="Nat. Ecol. Evol.">
        <title>Shark genomes provide insights into elasmobranch evolution and the origin of vertebrates.</title>
        <authorList>
            <person name="Hara Y"/>
            <person name="Yamaguchi K"/>
            <person name="Onimaru K"/>
            <person name="Kadota M"/>
            <person name="Koyanagi M"/>
            <person name="Keeley SD"/>
            <person name="Tatsumi K"/>
            <person name="Tanaka K"/>
            <person name="Motone F"/>
            <person name="Kageyama Y"/>
            <person name="Nozu R"/>
            <person name="Adachi N"/>
            <person name="Nishimura O"/>
            <person name="Nakagawa R"/>
            <person name="Tanegashima C"/>
            <person name="Kiyatake I"/>
            <person name="Matsumoto R"/>
            <person name="Murakumo K"/>
            <person name="Nishida K"/>
            <person name="Terakita A"/>
            <person name="Kuratani S"/>
            <person name="Sato K"/>
            <person name="Hyodo S Kuraku.S."/>
        </authorList>
    </citation>
    <scope>NUCLEOTIDE SEQUENCE [LARGE SCALE GENOMIC DNA]</scope>
</reference>
<evidence type="ECO:0000256" key="1">
    <source>
        <dbReference type="SAM" id="MobiDB-lite"/>
    </source>
</evidence>
<name>A0A401RRT6_CHIPU</name>
<dbReference type="EMBL" id="BEZZ01001979">
    <property type="protein sequence ID" value="GCC20852.1"/>
    <property type="molecule type" value="Genomic_DNA"/>
</dbReference>
<dbReference type="Proteomes" id="UP000287033">
    <property type="component" value="Unassembled WGS sequence"/>
</dbReference>
<protein>
    <submittedName>
        <fullName evidence="2">Uncharacterized protein</fullName>
    </submittedName>
</protein>
<feature type="compositionally biased region" description="Basic and acidic residues" evidence="1">
    <location>
        <begin position="9"/>
        <end position="20"/>
    </location>
</feature>
<comment type="caution">
    <text evidence="2">The sequence shown here is derived from an EMBL/GenBank/DDBJ whole genome shotgun (WGS) entry which is preliminary data.</text>
</comment>
<sequence>MTDPGEVSMFREDTQRERERRRVFSNNNRNCFRGLTGGDFCISLLFTNSSTPPPPTNILQPRESVCL</sequence>
<feature type="region of interest" description="Disordered" evidence="1">
    <location>
        <begin position="1"/>
        <end position="20"/>
    </location>
</feature>
<proteinExistence type="predicted"/>
<evidence type="ECO:0000313" key="3">
    <source>
        <dbReference type="Proteomes" id="UP000287033"/>
    </source>
</evidence>
<organism evidence="2 3">
    <name type="scientific">Chiloscyllium punctatum</name>
    <name type="common">Brownbanded bambooshark</name>
    <name type="synonym">Hemiscyllium punctatum</name>
    <dbReference type="NCBI Taxonomy" id="137246"/>
    <lineage>
        <taxon>Eukaryota</taxon>
        <taxon>Metazoa</taxon>
        <taxon>Chordata</taxon>
        <taxon>Craniata</taxon>
        <taxon>Vertebrata</taxon>
        <taxon>Chondrichthyes</taxon>
        <taxon>Elasmobranchii</taxon>
        <taxon>Galeomorphii</taxon>
        <taxon>Galeoidea</taxon>
        <taxon>Orectolobiformes</taxon>
        <taxon>Hemiscylliidae</taxon>
        <taxon>Chiloscyllium</taxon>
    </lineage>
</organism>
<gene>
    <name evidence="2" type="ORF">chiPu_0019420</name>
</gene>